<feature type="transmembrane region" description="Helical" evidence="6">
    <location>
        <begin position="7"/>
        <end position="28"/>
    </location>
</feature>
<dbReference type="RefSeq" id="WP_377929257.1">
    <property type="nucleotide sequence ID" value="NZ_JBHUEM010000028.1"/>
</dbReference>
<dbReference type="SUPFAM" id="SSF161098">
    <property type="entry name" value="MetI-like"/>
    <property type="match status" value="2"/>
</dbReference>
<sequence>MKLFNSVCHYVIGLLGILFISIVPEVLLTHGVVSPALFASEYVTFIRSLFDENTWVYQYKDYEVSVVSFLWEPYLYSMKILVGAIFFGFLVAFILAVLTMNMPSVIKQLIKRTLQFLEVVPDILFLFLVQLLIVLIYKQTGALLMEFTRFEKEIYVFPILVLSILPAISFYRVMVMYIEEETSKPYVEFANSKGLQHVLIILNHIIRNVAPSVFHYSKVIIWGALSSLFVIEWLLDINGVFYFVFHDFRPIVSAVSLWFVFTPSYLIYSVVETILQTKKTNPITKKDYKNRTIKGSLTTLFKVFMTLFSIKNINTSRILKRLKPVIIVANCLQLGKETAKQMIPYFKNVKFVIGFVFLSSLILYSLIYSVLTDSYIEQKMFLYNEQGQIVSVSPHPPSQDFLLGTTGLGYNIYDMIVVGAKSTLLFGAGIAGLRILLGLLLAIPFGYFIHGRWRVFIEKWVESLHFVPLTIVAYMLLKPILWGEKGEWDYSYAERVWIEVAILTLLVAPFLMTQIGSDIKLLLRNTYIDSARLLGGSHSHILIKHILPQLGPRLTILFGQQFMQVMLLFMHLGLFQLFFGGTYIYLPDPPKSVSNEWSGMIGDAKNTLATGPWWVIIPVLIAFIVAILAMQTMLKGMQEVMQAKIGVKILDRKSKWKSHSKREEETDRSQPQQVGFNLLTQQQVKMNKSL</sequence>
<keyword evidence="4 6" id="KW-1133">Transmembrane helix</keyword>
<accession>A0ABW4LUB7</accession>
<feature type="transmembrane region" description="Helical" evidence="6">
    <location>
        <begin position="74"/>
        <end position="98"/>
    </location>
</feature>
<evidence type="ECO:0000256" key="3">
    <source>
        <dbReference type="ARBA" id="ARBA00022692"/>
    </source>
</evidence>
<dbReference type="Gene3D" id="1.10.3720.10">
    <property type="entry name" value="MetI-like"/>
    <property type="match status" value="2"/>
</dbReference>
<feature type="transmembrane region" description="Helical" evidence="6">
    <location>
        <begin position="119"/>
        <end position="137"/>
    </location>
</feature>
<dbReference type="PANTHER" id="PTHR43839:SF3">
    <property type="entry name" value="OLIGOPEPTIDE ABC TRANSPORTER, PERMEASE PROTEIN"/>
    <property type="match status" value="1"/>
</dbReference>
<proteinExistence type="inferred from homology"/>
<dbReference type="Pfam" id="PF00528">
    <property type="entry name" value="BPD_transp_1"/>
    <property type="match status" value="2"/>
</dbReference>
<feature type="transmembrane region" description="Helical" evidence="6">
    <location>
        <begin position="565"/>
        <end position="586"/>
    </location>
</feature>
<evidence type="ECO:0000259" key="7">
    <source>
        <dbReference type="PROSITE" id="PS50928"/>
    </source>
</evidence>
<feature type="transmembrane region" description="Helical" evidence="6">
    <location>
        <begin position="613"/>
        <end position="634"/>
    </location>
</feature>
<feature type="transmembrane region" description="Helical" evidence="6">
    <location>
        <begin position="219"/>
        <end position="245"/>
    </location>
</feature>
<dbReference type="EMBL" id="JBHUEM010000028">
    <property type="protein sequence ID" value="MFD1738041.1"/>
    <property type="molecule type" value="Genomic_DNA"/>
</dbReference>
<organism evidence="8 9">
    <name type="scientific">Bacillus salitolerans</name>
    <dbReference type="NCBI Taxonomy" id="1437434"/>
    <lineage>
        <taxon>Bacteria</taxon>
        <taxon>Bacillati</taxon>
        <taxon>Bacillota</taxon>
        <taxon>Bacilli</taxon>
        <taxon>Bacillales</taxon>
        <taxon>Bacillaceae</taxon>
        <taxon>Bacillus</taxon>
    </lineage>
</organism>
<evidence type="ECO:0000256" key="5">
    <source>
        <dbReference type="ARBA" id="ARBA00023136"/>
    </source>
</evidence>
<feature type="transmembrane region" description="Helical" evidence="6">
    <location>
        <begin position="157"/>
        <end position="178"/>
    </location>
</feature>
<feature type="transmembrane region" description="Helical" evidence="6">
    <location>
        <begin position="497"/>
        <end position="515"/>
    </location>
</feature>
<dbReference type="InterPro" id="IPR000515">
    <property type="entry name" value="MetI-like"/>
</dbReference>
<comment type="similarity">
    <text evidence="6">Belongs to the binding-protein-dependent transport system permease family.</text>
</comment>
<keyword evidence="3 6" id="KW-0812">Transmembrane</keyword>
<dbReference type="InterPro" id="IPR035906">
    <property type="entry name" value="MetI-like_sf"/>
</dbReference>
<keyword evidence="5 6" id="KW-0472">Membrane</keyword>
<evidence type="ECO:0000256" key="4">
    <source>
        <dbReference type="ARBA" id="ARBA00022989"/>
    </source>
</evidence>
<dbReference type="PANTHER" id="PTHR43839">
    <property type="entry name" value="OPPC IN A BINDING PROTEIN-DEPENDENT TRANSPORT SYSTEM"/>
    <property type="match status" value="1"/>
</dbReference>
<dbReference type="Proteomes" id="UP001597214">
    <property type="component" value="Unassembled WGS sequence"/>
</dbReference>
<evidence type="ECO:0000256" key="1">
    <source>
        <dbReference type="ARBA" id="ARBA00004141"/>
    </source>
</evidence>
<evidence type="ECO:0000313" key="9">
    <source>
        <dbReference type="Proteomes" id="UP001597214"/>
    </source>
</evidence>
<feature type="transmembrane region" description="Helical" evidence="6">
    <location>
        <begin position="251"/>
        <end position="271"/>
    </location>
</feature>
<comment type="subcellular location">
    <subcellularLocation>
        <location evidence="6">Cell membrane</location>
        <topology evidence="6">Multi-pass membrane protein</topology>
    </subcellularLocation>
    <subcellularLocation>
        <location evidence="1">Membrane</location>
        <topology evidence="1">Multi-pass membrane protein</topology>
    </subcellularLocation>
</comment>
<evidence type="ECO:0000256" key="2">
    <source>
        <dbReference type="ARBA" id="ARBA00022448"/>
    </source>
</evidence>
<feature type="domain" description="ABC transmembrane type-1" evidence="7">
    <location>
        <begin position="420"/>
        <end position="634"/>
    </location>
</feature>
<dbReference type="CDD" id="cd06261">
    <property type="entry name" value="TM_PBP2"/>
    <property type="match status" value="1"/>
</dbReference>
<protein>
    <submittedName>
        <fullName evidence="8">ABC transporter permease subunit</fullName>
    </submittedName>
</protein>
<evidence type="ECO:0000256" key="6">
    <source>
        <dbReference type="RuleBase" id="RU363032"/>
    </source>
</evidence>
<keyword evidence="9" id="KW-1185">Reference proteome</keyword>
<reference evidence="9" key="1">
    <citation type="journal article" date="2019" name="Int. J. Syst. Evol. Microbiol.">
        <title>The Global Catalogue of Microorganisms (GCM) 10K type strain sequencing project: providing services to taxonomists for standard genome sequencing and annotation.</title>
        <authorList>
            <consortium name="The Broad Institute Genomics Platform"/>
            <consortium name="The Broad Institute Genome Sequencing Center for Infectious Disease"/>
            <person name="Wu L."/>
            <person name="Ma J."/>
        </authorList>
    </citation>
    <scope>NUCLEOTIDE SEQUENCE [LARGE SCALE GENOMIC DNA]</scope>
    <source>
        <strain evidence="9">CCUG 49339</strain>
    </source>
</reference>
<feature type="transmembrane region" description="Helical" evidence="6">
    <location>
        <begin position="424"/>
        <end position="448"/>
    </location>
</feature>
<comment type="caution">
    <text evidence="8">The sequence shown here is derived from an EMBL/GenBank/DDBJ whole genome shotgun (WGS) entry which is preliminary data.</text>
</comment>
<feature type="transmembrane region" description="Helical" evidence="6">
    <location>
        <begin position="460"/>
        <end position="477"/>
    </location>
</feature>
<dbReference type="PROSITE" id="PS50928">
    <property type="entry name" value="ABC_TM1"/>
    <property type="match status" value="1"/>
</dbReference>
<feature type="transmembrane region" description="Helical" evidence="6">
    <location>
        <begin position="351"/>
        <end position="371"/>
    </location>
</feature>
<gene>
    <name evidence="8" type="ORF">ACFSCX_16010</name>
</gene>
<evidence type="ECO:0000313" key="8">
    <source>
        <dbReference type="EMBL" id="MFD1738041.1"/>
    </source>
</evidence>
<keyword evidence="2 6" id="KW-0813">Transport</keyword>
<name>A0ABW4LUB7_9BACI</name>